<proteinExistence type="predicted"/>
<organism evidence="3 4">
    <name type="scientific">Fervidibacillus halotolerans</name>
    <dbReference type="NCBI Taxonomy" id="2980027"/>
    <lineage>
        <taxon>Bacteria</taxon>
        <taxon>Bacillati</taxon>
        <taxon>Bacillota</taxon>
        <taxon>Bacilli</taxon>
        <taxon>Bacillales</taxon>
        <taxon>Bacillaceae</taxon>
        <taxon>Fervidibacillus</taxon>
    </lineage>
</organism>
<reference evidence="3" key="1">
    <citation type="submission" date="2022-09" db="EMBL/GenBank/DDBJ databases">
        <title>Complete Genomes of Fervidibacillus albus and Fervidibacillus halotolerans isolated from tidal flat sediments.</title>
        <authorList>
            <person name="Kwon K.K."/>
            <person name="Yang S.-H."/>
            <person name="Park M.J."/>
            <person name="Oh H.-M."/>
        </authorList>
    </citation>
    <scope>NUCLEOTIDE SEQUENCE</scope>
    <source>
        <strain evidence="3">MEBiC13594</strain>
    </source>
</reference>
<dbReference type="PANTHER" id="PTHR30337">
    <property type="entry name" value="COMPONENT OF ATP-DEPENDENT DSDNA EXONUCLEASE"/>
    <property type="match status" value="1"/>
</dbReference>
<dbReference type="InterPro" id="IPR004843">
    <property type="entry name" value="Calcineurin-like_PHP"/>
</dbReference>
<dbReference type="GO" id="GO:0004527">
    <property type="term" value="F:exonuclease activity"/>
    <property type="evidence" value="ECO:0007669"/>
    <property type="project" value="UniProtKB-KW"/>
</dbReference>
<keyword evidence="4" id="KW-1185">Reference proteome</keyword>
<keyword evidence="3" id="KW-0269">Exonuclease</keyword>
<keyword evidence="1" id="KW-0378">Hydrolase</keyword>
<dbReference type="Gene3D" id="3.60.21.10">
    <property type="match status" value="1"/>
</dbReference>
<sequence length="407" mass="47746">METIKFIHCADLHLDSPFVGLNTLPNKIYEQVKESTFRAFSKVVDLAIEFSVDFVIIAGDLYDGEDRSIRAQLFLKKELERLEKQGIHAFIVHGNHDHLGGKWTKVNMPSNTHIFPPKAKMIPFTTKTGGKIHLYGYSYPSKHVYEKIVERYEKVDGADYHIGILHGHDSLDNRHYRYAPFQVTDLLDKDFDYWALGHIHKTRILHENPYIVYPGNIQGRNPKEDGPKGCYVVEMNPYRTSVTFHETNVILWDAIELTDEETFEQFDQLYNRLIRLKERMRRKKKSVILDISLSKKQLSSSLIELVESEELLDLLREGEEKELPFVWVRSLSFSDENSMSIFLNENHEFFRELNESLHQLDNFERPLAPLFSHRVAKKYIQPFTKEEEMEIKGKVQQLFSRYFSTKG</sequence>
<dbReference type="KEGG" id="fhl:OE105_02445"/>
<dbReference type="InterPro" id="IPR050535">
    <property type="entry name" value="DNA_Repair-Maintenance_Comp"/>
</dbReference>
<dbReference type="PANTHER" id="PTHR30337:SF7">
    <property type="entry name" value="PHOSPHOESTERASE"/>
    <property type="match status" value="1"/>
</dbReference>
<dbReference type="PIRSF" id="PIRSF033091">
    <property type="entry name" value="Pesterase_YhaO"/>
    <property type="match status" value="1"/>
</dbReference>
<name>A0A9E8RXR1_9BACI</name>
<protein>
    <submittedName>
        <fullName evidence="3">DNA repair exonuclease</fullName>
    </submittedName>
</protein>
<dbReference type="AlphaFoldDB" id="A0A9E8RXR1"/>
<accession>A0A9E8RXR1</accession>
<dbReference type="EMBL" id="CP106877">
    <property type="protein sequence ID" value="WAA13005.1"/>
    <property type="molecule type" value="Genomic_DNA"/>
</dbReference>
<evidence type="ECO:0000313" key="3">
    <source>
        <dbReference type="EMBL" id="WAA13005.1"/>
    </source>
</evidence>
<keyword evidence="3" id="KW-0540">Nuclease</keyword>
<dbReference type="CDD" id="cd00840">
    <property type="entry name" value="MPP_Mre11_N"/>
    <property type="match status" value="1"/>
</dbReference>
<dbReference type="SUPFAM" id="SSF56300">
    <property type="entry name" value="Metallo-dependent phosphatases"/>
    <property type="match status" value="1"/>
</dbReference>
<dbReference type="Pfam" id="PF00149">
    <property type="entry name" value="Metallophos"/>
    <property type="match status" value="1"/>
</dbReference>
<dbReference type="InterPro" id="IPR029052">
    <property type="entry name" value="Metallo-depent_PP-like"/>
</dbReference>
<evidence type="ECO:0000256" key="1">
    <source>
        <dbReference type="ARBA" id="ARBA00022801"/>
    </source>
</evidence>
<dbReference type="RefSeq" id="WP_275421139.1">
    <property type="nucleotide sequence ID" value="NZ_CP106877.1"/>
</dbReference>
<dbReference type="InterPro" id="IPR041796">
    <property type="entry name" value="Mre11_N"/>
</dbReference>
<feature type="domain" description="Calcineurin-like phosphoesterase" evidence="2">
    <location>
        <begin position="4"/>
        <end position="201"/>
    </location>
</feature>
<dbReference type="Proteomes" id="UP001164726">
    <property type="component" value="Chromosome"/>
</dbReference>
<evidence type="ECO:0000313" key="4">
    <source>
        <dbReference type="Proteomes" id="UP001164726"/>
    </source>
</evidence>
<dbReference type="InterPro" id="IPR014576">
    <property type="entry name" value="Pesterase_YhaO"/>
</dbReference>
<gene>
    <name evidence="3" type="ORF">OE105_02445</name>
</gene>
<evidence type="ECO:0000259" key="2">
    <source>
        <dbReference type="Pfam" id="PF00149"/>
    </source>
</evidence>